<name>A0ACB8A3V4_9AGAM</name>
<comment type="caution">
    <text evidence="1">The sequence shown here is derived from an EMBL/GenBank/DDBJ whole genome shotgun (WGS) entry which is preliminary data.</text>
</comment>
<dbReference type="Proteomes" id="UP000790377">
    <property type="component" value="Unassembled WGS sequence"/>
</dbReference>
<organism evidence="1 2">
    <name type="scientific">Hygrophoropsis aurantiaca</name>
    <dbReference type="NCBI Taxonomy" id="72124"/>
    <lineage>
        <taxon>Eukaryota</taxon>
        <taxon>Fungi</taxon>
        <taxon>Dikarya</taxon>
        <taxon>Basidiomycota</taxon>
        <taxon>Agaricomycotina</taxon>
        <taxon>Agaricomycetes</taxon>
        <taxon>Agaricomycetidae</taxon>
        <taxon>Boletales</taxon>
        <taxon>Coniophorineae</taxon>
        <taxon>Hygrophoropsidaceae</taxon>
        <taxon>Hygrophoropsis</taxon>
    </lineage>
</organism>
<proteinExistence type="predicted"/>
<dbReference type="EMBL" id="MU267860">
    <property type="protein sequence ID" value="KAH7907904.1"/>
    <property type="molecule type" value="Genomic_DNA"/>
</dbReference>
<sequence>MLPSAAAAAVVAYDQGPLLWISGHDCTFMSIGLIQGFLVLYIGISLTMSFTSEVMKMYLAVAWAQDIFILTMQAILIIRIYALFNQSKMLLIFLVTLYSLQTIAVLVMGGLSMTKQVLHKYFVSVSPVIGSVGQSVDLNASAFLLFYRDISILNVAFDTVLLFFALWAFVRHALEAKRLDGGWSINGLVRAMMANHLLYFVCYSVWLSLGLVTSYFTTLGDDSGALVDNLLDVLNALVVVAGPRMVISLRAQESKTRGEEGTSNGELSTIRFDTRELPTKSESAVENGGGL</sequence>
<evidence type="ECO:0000313" key="1">
    <source>
        <dbReference type="EMBL" id="KAH7907904.1"/>
    </source>
</evidence>
<protein>
    <submittedName>
        <fullName evidence="1">Uncharacterized protein</fullName>
    </submittedName>
</protein>
<accession>A0ACB8A3V4</accession>
<keyword evidence="2" id="KW-1185">Reference proteome</keyword>
<evidence type="ECO:0000313" key="2">
    <source>
        <dbReference type="Proteomes" id="UP000790377"/>
    </source>
</evidence>
<gene>
    <name evidence="1" type="ORF">BJ138DRAFT_1103925</name>
</gene>
<reference evidence="1" key="1">
    <citation type="journal article" date="2021" name="New Phytol.">
        <title>Evolutionary innovations through gain and loss of genes in the ectomycorrhizal Boletales.</title>
        <authorList>
            <person name="Wu G."/>
            <person name="Miyauchi S."/>
            <person name="Morin E."/>
            <person name="Kuo A."/>
            <person name="Drula E."/>
            <person name="Varga T."/>
            <person name="Kohler A."/>
            <person name="Feng B."/>
            <person name="Cao Y."/>
            <person name="Lipzen A."/>
            <person name="Daum C."/>
            <person name="Hundley H."/>
            <person name="Pangilinan J."/>
            <person name="Johnson J."/>
            <person name="Barry K."/>
            <person name="LaButti K."/>
            <person name="Ng V."/>
            <person name="Ahrendt S."/>
            <person name="Min B."/>
            <person name="Choi I.G."/>
            <person name="Park H."/>
            <person name="Plett J.M."/>
            <person name="Magnuson J."/>
            <person name="Spatafora J.W."/>
            <person name="Nagy L.G."/>
            <person name="Henrissat B."/>
            <person name="Grigoriev I.V."/>
            <person name="Yang Z.L."/>
            <person name="Xu J."/>
            <person name="Martin F.M."/>
        </authorList>
    </citation>
    <scope>NUCLEOTIDE SEQUENCE</scope>
    <source>
        <strain evidence="1">ATCC 28755</strain>
    </source>
</reference>